<sequence>MSSSLQEQQQQALAEFMKTREALMEARREIQSISVTARSRDGAVEVTVGSDGTPSGLRFPNNKFKEMTGQALAASVLEAMSASRAQVTSRAMALVQAAGASAPTTLDGGVLDRVDLDKLLDGGSLEEVLAPRPAGGDKRG</sequence>
<evidence type="ECO:0000256" key="1">
    <source>
        <dbReference type="SAM" id="MobiDB-lite"/>
    </source>
</evidence>
<keyword evidence="3" id="KW-1185">Reference proteome</keyword>
<dbReference type="RefSeq" id="WP_059266873.1">
    <property type="nucleotide sequence ID" value="NZ_KQ948376.1"/>
</dbReference>
<reference evidence="2 3" key="1">
    <citation type="submission" date="2015-10" db="EMBL/GenBank/DDBJ databases">
        <title>Draft genome sequence of Streptomyces corchorusii DSM 40340, type strain for the species Streptomyces corchorusii.</title>
        <authorList>
            <person name="Ruckert C."/>
            <person name="Winkler A."/>
            <person name="Kalinowski J."/>
            <person name="Kampfer P."/>
            <person name="Glaeser S."/>
        </authorList>
    </citation>
    <scope>NUCLEOTIDE SEQUENCE [LARGE SCALE GENOMIC DNA]</scope>
    <source>
        <strain evidence="2 3">DSM 40340</strain>
    </source>
</reference>
<comment type="caution">
    <text evidence="2">The sequence shown here is derived from an EMBL/GenBank/DDBJ whole genome shotgun (WGS) entry which is preliminary data.</text>
</comment>
<dbReference type="InterPro" id="IPR036894">
    <property type="entry name" value="YbaB-like_sf"/>
</dbReference>
<dbReference type="Gene3D" id="3.30.1310.10">
    <property type="entry name" value="Nucleoid-associated protein YbaB-like domain"/>
    <property type="match status" value="1"/>
</dbReference>
<dbReference type="EMBL" id="LMWP01000064">
    <property type="protein sequence ID" value="KUN16047.1"/>
    <property type="molecule type" value="Genomic_DNA"/>
</dbReference>
<name>A0A124HJD3_STRCK</name>
<protein>
    <recommendedName>
        <fullName evidence="4">YbaB/EbfC DNA-binding family protein</fullName>
    </recommendedName>
</protein>
<dbReference type="AlphaFoldDB" id="A0A124HJD3"/>
<dbReference type="Proteomes" id="UP000053398">
    <property type="component" value="Unassembled WGS sequence"/>
</dbReference>
<dbReference type="Pfam" id="PF02575">
    <property type="entry name" value="YbaB_DNA_bd"/>
    <property type="match status" value="1"/>
</dbReference>
<gene>
    <name evidence="2" type="ORF">AQJ11_41400</name>
</gene>
<dbReference type="SUPFAM" id="SSF82607">
    <property type="entry name" value="YbaB-like"/>
    <property type="match status" value="1"/>
</dbReference>
<accession>A0A124HJD3</accession>
<evidence type="ECO:0008006" key="4">
    <source>
        <dbReference type="Google" id="ProtNLM"/>
    </source>
</evidence>
<organism evidence="2 3">
    <name type="scientific">Streptomyces corchorusii</name>
    <name type="common">Streptomyces chibaensis</name>
    <dbReference type="NCBI Taxonomy" id="1903"/>
    <lineage>
        <taxon>Bacteria</taxon>
        <taxon>Bacillati</taxon>
        <taxon>Actinomycetota</taxon>
        <taxon>Actinomycetes</taxon>
        <taxon>Kitasatosporales</taxon>
        <taxon>Streptomycetaceae</taxon>
        <taxon>Streptomyces</taxon>
    </lineage>
</organism>
<evidence type="ECO:0000313" key="2">
    <source>
        <dbReference type="EMBL" id="KUN16047.1"/>
    </source>
</evidence>
<proteinExistence type="predicted"/>
<evidence type="ECO:0000313" key="3">
    <source>
        <dbReference type="Proteomes" id="UP000053398"/>
    </source>
</evidence>
<dbReference type="GO" id="GO:0003677">
    <property type="term" value="F:DNA binding"/>
    <property type="evidence" value="ECO:0007669"/>
    <property type="project" value="InterPro"/>
</dbReference>
<dbReference type="InterPro" id="IPR004401">
    <property type="entry name" value="YbaB/EbfC"/>
</dbReference>
<feature type="region of interest" description="Disordered" evidence="1">
    <location>
        <begin position="41"/>
        <end position="61"/>
    </location>
</feature>